<dbReference type="PANTHER" id="PTHR11640:SF31">
    <property type="entry name" value="IRREGULAR CHIASM C-ROUGHEST PROTEIN-RELATED"/>
    <property type="match status" value="1"/>
</dbReference>
<evidence type="ECO:0000259" key="10">
    <source>
        <dbReference type="PROSITE" id="PS50853"/>
    </source>
</evidence>
<dbReference type="KEGG" id="cvn:111124679"/>
<dbReference type="SMART" id="SM00408">
    <property type="entry name" value="IGc2"/>
    <property type="match status" value="3"/>
</dbReference>
<feature type="domain" description="Fibronectin type-III" evidence="10">
    <location>
        <begin position="686"/>
        <end position="782"/>
    </location>
</feature>
<dbReference type="InterPro" id="IPR003961">
    <property type="entry name" value="FN3_dom"/>
</dbReference>
<dbReference type="Proteomes" id="UP000694844">
    <property type="component" value="Chromosome 3"/>
</dbReference>
<dbReference type="SMART" id="SM00409">
    <property type="entry name" value="IG"/>
    <property type="match status" value="5"/>
</dbReference>
<feature type="compositionally biased region" description="Acidic residues" evidence="6">
    <location>
        <begin position="831"/>
        <end position="840"/>
    </location>
</feature>
<evidence type="ECO:0000256" key="5">
    <source>
        <dbReference type="ARBA" id="ARBA00023319"/>
    </source>
</evidence>
<dbReference type="GeneID" id="111124679"/>
<gene>
    <name evidence="12" type="primary">LOC111124679</name>
</gene>
<dbReference type="InterPro" id="IPR003599">
    <property type="entry name" value="Ig_sub"/>
</dbReference>
<protein>
    <submittedName>
        <fullName evidence="12">Neural cell adhesion molecule 1-like isoform X1</fullName>
    </submittedName>
</protein>
<dbReference type="GO" id="GO:0005886">
    <property type="term" value="C:plasma membrane"/>
    <property type="evidence" value="ECO:0007669"/>
    <property type="project" value="TreeGrafter"/>
</dbReference>
<evidence type="ECO:0000256" key="2">
    <source>
        <dbReference type="ARBA" id="ARBA00023136"/>
    </source>
</evidence>
<evidence type="ECO:0000256" key="1">
    <source>
        <dbReference type="ARBA" id="ARBA00004479"/>
    </source>
</evidence>
<dbReference type="Pfam" id="PF13927">
    <property type="entry name" value="Ig_3"/>
    <property type="match status" value="3"/>
</dbReference>
<evidence type="ECO:0000313" key="12">
    <source>
        <dbReference type="RefSeq" id="XP_022323483.1"/>
    </source>
</evidence>
<dbReference type="InterPro" id="IPR013783">
    <property type="entry name" value="Ig-like_fold"/>
</dbReference>
<dbReference type="PANTHER" id="PTHR11640">
    <property type="entry name" value="NEPHRIN"/>
    <property type="match status" value="1"/>
</dbReference>
<keyword evidence="3" id="KW-1015">Disulfide bond</keyword>
<evidence type="ECO:0000256" key="6">
    <source>
        <dbReference type="SAM" id="MobiDB-lite"/>
    </source>
</evidence>
<accession>A0A8B8D5U1</accession>
<feature type="signal peptide" evidence="8">
    <location>
        <begin position="1"/>
        <end position="25"/>
    </location>
</feature>
<proteinExistence type="predicted"/>
<dbReference type="InterPro" id="IPR051275">
    <property type="entry name" value="Cell_adhesion_signaling"/>
</dbReference>
<feature type="domain" description="Ig-like" evidence="9">
    <location>
        <begin position="324"/>
        <end position="406"/>
    </location>
</feature>
<feature type="domain" description="Ig-like" evidence="9">
    <location>
        <begin position="234"/>
        <end position="317"/>
    </location>
</feature>
<dbReference type="InterPro" id="IPR036116">
    <property type="entry name" value="FN3_sf"/>
</dbReference>
<feature type="region of interest" description="Disordered" evidence="6">
    <location>
        <begin position="872"/>
        <end position="931"/>
    </location>
</feature>
<evidence type="ECO:0000256" key="3">
    <source>
        <dbReference type="ARBA" id="ARBA00023157"/>
    </source>
</evidence>
<reference evidence="12" key="1">
    <citation type="submission" date="2025-08" db="UniProtKB">
        <authorList>
            <consortium name="RefSeq"/>
        </authorList>
    </citation>
    <scope>IDENTIFICATION</scope>
    <source>
        <tissue evidence="12">Whole sample</tissue>
    </source>
</reference>
<dbReference type="SMART" id="SM00060">
    <property type="entry name" value="FN3"/>
    <property type="match status" value="1"/>
</dbReference>
<dbReference type="SUPFAM" id="SSF49265">
    <property type="entry name" value="Fibronectin type III"/>
    <property type="match status" value="1"/>
</dbReference>
<feature type="region of interest" description="Disordered" evidence="6">
    <location>
        <begin position="820"/>
        <end position="840"/>
    </location>
</feature>
<dbReference type="RefSeq" id="XP_022323483.1">
    <property type="nucleotide sequence ID" value="XM_022467775.1"/>
</dbReference>
<feature type="compositionally biased region" description="Basic and acidic residues" evidence="6">
    <location>
        <begin position="900"/>
        <end position="915"/>
    </location>
</feature>
<keyword evidence="7" id="KW-1133">Transmembrane helix</keyword>
<keyword evidence="11" id="KW-1185">Reference proteome</keyword>
<dbReference type="AlphaFoldDB" id="A0A8B8D5U1"/>
<evidence type="ECO:0000256" key="4">
    <source>
        <dbReference type="ARBA" id="ARBA00023180"/>
    </source>
</evidence>
<keyword evidence="4" id="KW-0325">Glycoprotein</keyword>
<dbReference type="PROSITE" id="PS50835">
    <property type="entry name" value="IG_LIKE"/>
    <property type="match status" value="4"/>
</dbReference>
<dbReference type="InterPro" id="IPR036179">
    <property type="entry name" value="Ig-like_dom_sf"/>
</dbReference>
<dbReference type="GO" id="GO:0098609">
    <property type="term" value="P:cell-cell adhesion"/>
    <property type="evidence" value="ECO:0007669"/>
    <property type="project" value="TreeGrafter"/>
</dbReference>
<dbReference type="InterPro" id="IPR003598">
    <property type="entry name" value="Ig_sub2"/>
</dbReference>
<evidence type="ECO:0000256" key="7">
    <source>
        <dbReference type="SAM" id="Phobius"/>
    </source>
</evidence>
<evidence type="ECO:0000256" key="8">
    <source>
        <dbReference type="SAM" id="SignalP"/>
    </source>
</evidence>
<sequence>MNFGFYQPIFYGLLCLLGIAYPTGGSTLTVTPSNEVAVNQRVTLLCEFDSNPVVAQFNKVPQTNPFCQLAEKGGACMTTDCSIGYNLSCPSNTRYSIQVTVTQSWNGETVFCQGAAINEPSNNITFRVTVPVTSVDLLPDQPISVIAEQLMNLTCTTSACNPSANIQWFMSSENITSHSSSKITNDGGFFRTVSSLNFAVKKQDNQKQVFCRASNIPGNNVTSRKQTLHVLYKPEVKSSPSSPYRVEEEHTATLVCTVTAANPNTGITWRWIKTDSPSTVLHNGPSYNISNIQRGRSGSYNCTATNTVGTSEAATIYVDVLYQPEVKSSPSSPYRVEEEHTATLVCTVTAANPNTGITWIWIKTDSPSTVLHTGPSYTISNIQRGRSGSYICTATNTVGTSEPAMTVIDVLYKPEVKSSPSSPYRVEEEHTATLVCTVTAANPNTGFTWIWIKTDSPSIVLHNGPSYNISNIQRGRSGSYNCTATNTVGTSEPATTVIDVLYKPKIGENAVAIVNESERVVLTRNISSNPLSNVYWYDGEELLKNETSVNTTYILLKEAKCTDTKNFTLVASNAKQWNATSLVELIVNCKPRSDDDNFTLGVSDDTLLAFSTTVIAYPKPSYAILFENRTNNPGIVDSLTENGVNNFTVRFNKSTVGQSDYGTYRLYINNTFGGTTIYVNVIPQRSPDSPQIEEIKCNVRSAKVFWKSPFNGGDSQTFQALAINNQQEVSQSENITDSGENLIHGTQLGNLQPSTQYVFYVRAQNRHGNTSSEKRECTTLKDLQDGMALLIGGASAGGIILAVIVIVVLLLIRRYKKHGKNNGKSQRFENDEGVNEDTDEDGMKENILYVSAGPHLEDTKKSELPIYAAVTKSKPESNDESNVYADVKKGNKKNSATACKDAKPKKGLCKKDVKPKQKTGKKPKNKQEVAETDVYENSENIAMTSNADNLYSNSEHDARMNLDQRGYKNNEGLLYIEVQFDAKKEKGNQIIHGEEEKTDYATVEFPNPTVSKETDSPGNM</sequence>
<keyword evidence="8" id="KW-0732">Signal</keyword>
<dbReference type="Gene3D" id="2.60.40.10">
    <property type="entry name" value="Immunoglobulins"/>
    <property type="match status" value="6"/>
</dbReference>
<feature type="transmembrane region" description="Helical" evidence="7">
    <location>
        <begin position="787"/>
        <end position="812"/>
    </location>
</feature>
<comment type="subcellular location">
    <subcellularLocation>
        <location evidence="1">Membrane</location>
        <topology evidence="1">Single-pass type I membrane protein</topology>
    </subcellularLocation>
</comment>
<keyword evidence="7" id="KW-0812">Transmembrane</keyword>
<name>A0A8B8D5U1_CRAVI</name>
<keyword evidence="5" id="KW-0393">Immunoglobulin domain</keyword>
<dbReference type="GO" id="GO:0050839">
    <property type="term" value="F:cell adhesion molecule binding"/>
    <property type="evidence" value="ECO:0007669"/>
    <property type="project" value="TreeGrafter"/>
</dbReference>
<feature type="domain" description="Ig-like" evidence="9">
    <location>
        <begin position="131"/>
        <end position="229"/>
    </location>
</feature>
<keyword evidence="2 7" id="KW-0472">Membrane</keyword>
<feature type="domain" description="Ig-like" evidence="9">
    <location>
        <begin position="414"/>
        <end position="498"/>
    </location>
</feature>
<dbReference type="OrthoDB" id="10028801at2759"/>
<evidence type="ECO:0000259" key="9">
    <source>
        <dbReference type="PROSITE" id="PS50835"/>
    </source>
</evidence>
<feature type="chain" id="PRO_5034782369" evidence="8">
    <location>
        <begin position="26"/>
        <end position="1020"/>
    </location>
</feature>
<dbReference type="PROSITE" id="PS50853">
    <property type="entry name" value="FN3"/>
    <property type="match status" value="1"/>
</dbReference>
<dbReference type="InterPro" id="IPR013162">
    <property type="entry name" value="CD80_C2-set"/>
</dbReference>
<dbReference type="SUPFAM" id="SSF48726">
    <property type="entry name" value="Immunoglobulin"/>
    <property type="match status" value="5"/>
</dbReference>
<evidence type="ECO:0000313" key="11">
    <source>
        <dbReference type="Proteomes" id="UP000694844"/>
    </source>
</evidence>
<dbReference type="Pfam" id="PF08205">
    <property type="entry name" value="C2-set_2"/>
    <property type="match status" value="1"/>
</dbReference>
<dbReference type="InterPro" id="IPR007110">
    <property type="entry name" value="Ig-like_dom"/>
</dbReference>
<dbReference type="GO" id="GO:0005911">
    <property type="term" value="C:cell-cell junction"/>
    <property type="evidence" value="ECO:0007669"/>
    <property type="project" value="TreeGrafter"/>
</dbReference>
<organism evidence="11 12">
    <name type="scientific">Crassostrea virginica</name>
    <name type="common">Eastern oyster</name>
    <dbReference type="NCBI Taxonomy" id="6565"/>
    <lineage>
        <taxon>Eukaryota</taxon>
        <taxon>Metazoa</taxon>
        <taxon>Spiralia</taxon>
        <taxon>Lophotrochozoa</taxon>
        <taxon>Mollusca</taxon>
        <taxon>Bivalvia</taxon>
        <taxon>Autobranchia</taxon>
        <taxon>Pteriomorphia</taxon>
        <taxon>Ostreida</taxon>
        <taxon>Ostreoidea</taxon>
        <taxon>Ostreidae</taxon>
        <taxon>Crassostrea</taxon>
    </lineage>
</organism>